<organism evidence="1 2">
    <name type="scientific">Saguinus oedipus</name>
    <name type="common">Cotton-top tamarin</name>
    <name type="synonym">Oedipomidas oedipus</name>
    <dbReference type="NCBI Taxonomy" id="9490"/>
    <lineage>
        <taxon>Eukaryota</taxon>
        <taxon>Metazoa</taxon>
        <taxon>Chordata</taxon>
        <taxon>Craniata</taxon>
        <taxon>Vertebrata</taxon>
        <taxon>Euteleostomi</taxon>
        <taxon>Mammalia</taxon>
        <taxon>Eutheria</taxon>
        <taxon>Euarchontoglires</taxon>
        <taxon>Primates</taxon>
        <taxon>Haplorrhini</taxon>
        <taxon>Platyrrhini</taxon>
        <taxon>Cebidae</taxon>
        <taxon>Callitrichinae</taxon>
        <taxon>Saguinus</taxon>
    </lineage>
</organism>
<accession>A0ABQ9V371</accession>
<comment type="caution">
    <text evidence="1">The sequence shown here is derived from an EMBL/GenBank/DDBJ whole genome shotgun (WGS) entry which is preliminary data.</text>
</comment>
<sequence length="107" mass="11806">MNASANTIIGIKETWSKSPEEQGWELRSGSCSLSNEALQASIWATSHIVHLTSSNGKNFLSETVDQALPQREMSDTIDQPVPCGCVIDPFMRIALQHQLRFFPSSSL</sequence>
<evidence type="ECO:0000313" key="1">
    <source>
        <dbReference type="EMBL" id="KAK2103745.1"/>
    </source>
</evidence>
<evidence type="ECO:0000313" key="2">
    <source>
        <dbReference type="Proteomes" id="UP001266305"/>
    </source>
</evidence>
<dbReference type="Proteomes" id="UP001266305">
    <property type="component" value="Unassembled WGS sequence"/>
</dbReference>
<protein>
    <submittedName>
        <fullName evidence="1">Uncharacterized protein</fullName>
    </submittedName>
</protein>
<reference evidence="1 2" key="1">
    <citation type="submission" date="2023-05" db="EMBL/GenBank/DDBJ databases">
        <title>B98-5 Cell Line De Novo Hybrid Assembly: An Optical Mapping Approach.</title>
        <authorList>
            <person name="Kananen K."/>
            <person name="Auerbach J.A."/>
            <person name="Kautto E."/>
            <person name="Blachly J.S."/>
        </authorList>
    </citation>
    <scope>NUCLEOTIDE SEQUENCE [LARGE SCALE GENOMIC DNA]</scope>
    <source>
        <strain evidence="1">B95-8</strain>
        <tissue evidence="1">Cell line</tissue>
    </source>
</reference>
<gene>
    <name evidence="1" type="ORF">P7K49_017601</name>
</gene>
<proteinExistence type="predicted"/>
<dbReference type="EMBL" id="JASSZA010000008">
    <property type="protein sequence ID" value="KAK2103745.1"/>
    <property type="molecule type" value="Genomic_DNA"/>
</dbReference>
<name>A0ABQ9V371_SAGOE</name>
<keyword evidence="2" id="KW-1185">Reference proteome</keyword>